<protein>
    <submittedName>
        <fullName evidence="2">Uncharacterized protein</fullName>
    </submittedName>
</protein>
<comment type="caution">
    <text evidence="2">The sequence shown here is derived from an EMBL/GenBank/DDBJ whole genome shotgun (WGS) entry which is preliminary data.</text>
</comment>
<accession>A0A5N5V0J4</accession>
<feature type="compositionally biased region" description="Basic and acidic residues" evidence="1">
    <location>
        <begin position="14"/>
        <end position="35"/>
    </location>
</feature>
<keyword evidence="3" id="KW-1185">Reference proteome</keyword>
<dbReference type="Proteomes" id="UP000325690">
    <property type="component" value="Unassembled WGS sequence"/>
</dbReference>
<reference evidence="2 3" key="1">
    <citation type="submission" date="2012-10" db="EMBL/GenBank/DDBJ databases">
        <title>The draft sequence of the Mycobacterium pheli genome.</title>
        <authorList>
            <person name="Pettersson B.M.F."/>
            <person name="Das S."/>
            <person name="Dasgupta S."/>
            <person name="Bhattacharya A."/>
            <person name="Kirsebom L.A."/>
        </authorList>
    </citation>
    <scope>NUCLEOTIDE SEQUENCE [LARGE SCALE GENOMIC DNA]</scope>
    <source>
        <strain evidence="2 3">CCUG 21000</strain>
    </source>
</reference>
<sequence>MDRNLPAVHVYRHSSCDDRAQTTERTVRPSRLKED</sequence>
<gene>
    <name evidence="2" type="ORF">MPHL21000_13350</name>
</gene>
<organism evidence="2 3">
    <name type="scientific">Mycolicibacterium phlei DSM 43239 = CCUG 21000</name>
    <dbReference type="NCBI Taxonomy" id="1226750"/>
    <lineage>
        <taxon>Bacteria</taxon>
        <taxon>Bacillati</taxon>
        <taxon>Actinomycetota</taxon>
        <taxon>Actinomycetes</taxon>
        <taxon>Mycobacteriales</taxon>
        <taxon>Mycobacteriaceae</taxon>
        <taxon>Mycolicibacterium</taxon>
    </lineage>
</organism>
<evidence type="ECO:0000313" key="2">
    <source>
        <dbReference type="EMBL" id="KAB7755346.1"/>
    </source>
</evidence>
<evidence type="ECO:0000256" key="1">
    <source>
        <dbReference type="SAM" id="MobiDB-lite"/>
    </source>
</evidence>
<feature type="region of interest" description="Disordered" evidence="1">
    <location>
        <begin position="1"/>
        <end position="35"/>
    </location>
</feature>
<dbReference type="EMBL" id="ANBP01000016">
    <property type="protein sequence ID" value="KAB7755346.1"/>
    <property type="molecule type" value="Genomic_DNA"/>
</dbReference>
<dbReference type="AlphaFoldDB" id="A0A5N5V0J4"/>
<evidence type="ECO:0000313" key="3">
    <source>
        <dbReference type="Proteomes" id="UP000325690"/>
    </source>
</evidence>
<name>A0A5N5V0J4_MYCPH</name>
<proteinExistence type="predicted"/>